<protein>
    <submittedName>
        <fullName evidence="2">Uncharacterized protein</fullName>
    </submittedName>
</protein>
<feature type="compositionally biased region" description="Polar residues" evidence="1">
    <location>
        <begin position="164"/>
        <end position="178"/>
    </location>
</feature>
<comment type="caution">
    <text evidence="2">The sequence shown here is derived from an EMBL/GenBank/DDBJ whole genome shotgun (WGS) entry which is preliminary data.</text>
</comment>
<gene>
    <name evidence="2" type="ORF">THAOC_24087</name>
</gene>
<feature type="compositionally biased region" description="Low complexity" evidence="1">
    <location>
        <begin position="67"/>
        <end position="84"/>
    </location>
</feature>
<feature type="region of interest" description="Disordered" evidence="1">
    <location>
        <begin position="57"/>
        <end position="89"/>
    </location>
</feature>
<feature type="region of interest" description="Disordered" evidence="1">
    <location>
        <begin position="135"/>
        <end position="211"/>
    </location>
</feature>
<reference evidence="2 3" key="1">
    <citation type="journal article" date="2012" name="Genome Biol.">
        <title>Genome and low-iron response of an oceanic diatom adapted to chronic iron limitation.</title>
        <authorList>
            <person name="Lommer M."/>
            <person name="Specht M."/>
            <person name="Roy A.S."/>
            <person name="Kraemer L."/>
            <person name="Andreson R."/>
            <person name="Gutowska M.A."/>
            <person name="Wolf J."/>
            <person name="Bergner S.V."/>
            <person name="Schilhabel M.B."/>
            <person name="Klostermeier U.C."/>
            <person name="Beiko R.G."/>
            <person name="Rosenstiel P."/>
            <person name="Hippler M."/>
            <person name="Laroche J."/>
        </authorList>
    </citation>
    <scope>NUCLEOTIDE SEQUENCE [LARGE SCALE GENOMIC DNA]</scope>
    <source>
        <strain evidence="2 3">CCMP1005</strain>
    </source>
</reference>
<dbReference type="Proteomes" id="UP000266841">
    <property type="component" value="Unassembled WGS sequence"/>
</dbReference>
<accession>K0S597</accession>
<dbReference type="AlphaFoldDB" id="K0S597"/>
<sequence>MPAASAAAGSRLRRQQDFGTKIVQTSGDIVRGAKKKTRKDKSTWQYLSKRNLLSNRSSVESGSVAVSTPNTDTTTGTTAASSSDRQSHHPYVIRKLVEKSGFGFDGNKSGQRGGLSSSRADLSYVEWATASVGDGMPKRRSLGSWKEDGSIDDGSGRNGRGFSKTHSPSLHLSDSTLAQRRHRQPSAKRRRGLPATRPGRSSPRRIPALQVDQQHLLPRVTQPHGPEHQRRALEWGGARGDGVSRQSPGGAGCRGEVGAVGGGAAVHAEQGQVSTKGLRLGRLYSGLAGMGSWGVRQQRHVGVHEAINLETRSQIRVRVRV</sequence>
<name>K0S597_THAOC</name>
<organism evidence="2 3">
    <name type="scientific">Thalassiosira oceanica</name>
    <name type="common">Marine diatom</name>
    <dbReference type="NCBI Taxonomy" id="159749"/>
    <lineage>
        <taxon>Eukaryota</taxon>
        <taxon>Sar</taxon>
        <taxon>Stramenopiles</taxon>
        <taxon>Ochrophyta</taxon>
        <taxon>Bacillariophyta</taxon>
        <taxon>Coscinodiscophyceae</taxon>
        <taxon>Thalassiosirophycidae</taxon>
        <taxon>Thalassiosirales</taxon>
        <taxon>Thalassiosiraceae</taxon>
        <taxon>Thalassiosira</taxon>
    </lineage>
</organism>
<evidence type="ECO:0000313" key="2">
    <source>
        <dbReference type="EMBL" id="EJK56091.1"/>
    </source>
</evidence>
<proteinExistence type="predicted"/>
<feature type="compositionally biased region" description="Basic residues" evidence="1">
    <location>
        <begin position="179"/>
        <end position="192"/>
    </location>
</feature>
<evidence type="ECO:0000256" key="1">
    <source>
        <dbReference type="SAM" id="MobiDB-lite"/>
    </source>
</evidence>
<dbReference type="EMBL" id="AGNL01032457">
    <property type="protein sequence ID" value="EJK56091.1"/>
    <property type="molecule type" value="Genomic_DNA"/>
</dbReference>
<keyword evidence="3" id="KW-1185">Reference proteome</keyword>
<evidence type="ECO:0000313" key="3">
    <source>
        <dbReference type="Proteomes" id="UP000266841"/>
    </source>
</evidence>